<keyword evidence="7 8" id="KW-0413">Isomerase</keyword>
<comment type="similarity">
    <text evidence="3 8">Belongs to the TrpF family.</text>
</comment>
<dbReference type="InterPro" id="IPR001240">
    <property type="entry name" value="PRAI_dom"/>
</dbReference>
<evidence type="ECO:0000256" key="8">
    <source>
        <dbReference type="HAMAP-Rule" id="MF_00135"/>
    </source>
</evidence>
<dbReference type="AlphaFoldDB" id="A0A650CP97"/>
<dbReference type="GeneID" id="42798322"/>
<keyword evidence="6 8" id="KW-0057">Aromatic amino acid biosynthesis</keyword>
<dbReference type="HAMAP" id="MF_00135">
    <property type="entry name" value="PRAI"/>
    <property type="match status" value="1"/>
</dbReference>
<dbReference type="PANTHER" id="PTHR42894:SF1">
    <property type="entry name" value="N-(5'-PHOSPHORIBOSYL)ANTHRANILATE ISOMERASE"/>
    <property type="match status" value="1"/>
</dbReference>
<dbReference type="EMBL" id="CP045483">
    <property type="protein sequence ID" value="QGR19327.1"/>
    <property type="molecule type" value="Genomic_DNA"/>
</dbReference>
<evidence type="ECO:0000259" key="9">
    <source>
        <dbReference type="Pfam" id="PF00697"/>
    </source>
</evidence>
<evidence type="ECO:0000256" key="1">
    <source>
        <dbReference type="ARBA" id="ARBA00001164"/>
    </source>
</evidence>
<organism evidence="10 11">
    <name type="scientific">Stygiolobus azoricus</name>
    <dbReference type="NCBI Taxonomy" id="41675"/>
    <lineage>
        <taxon>Archaea</taxon>
        <taxon>Thermoproteota</taxon>
        <taxon>Thermoprotei</taxon>
        <taxon>Sulfolobales</taxon>
        <taxon>Sulfolobaceae</taxon>
        <taxon>Stygiolobus</taxon>
    </lineage>
</organism>
<dbReference type="InterPro" id="IPR044643">
    <property type="entry name" value="TrpF_fam"/>
</dbReference>
<dbReference type="Pfam" id="PF00697">
    <property type="entry name" value="PRAI"/>
    <property type="match status" value="1"/>
</dbReference>
<evidence type="ECO:0000256" key="5">
    <source>
        <dbReference type="ARBA" id="ARBA00022822"/>
    </source>
</evidence>
<name>A0A650CP97_9CREN</name>
<gene>
    <name evidence="8" type="primary">trpF</name>
    <name evidence="10" type="ORF">D1868_04580</name>
</gene>
<dbReference type="KEGG" id="sazo:D1868_04580"/>
<dbReference type="Gene3D" id="3.20.20.70">
    <property type="entry name" value="Aldolase class I"/>
    <property type="match status" value="1"/>
</dbReference>
<evidence type="ECO:0000256" key="2">
    <source>
        <dbReference type="ARBA" id="ARBA00004664"/>
    </source>
</evidence>
<dbReference type="SUPFAM" id="SSF51366">
    <property type="entry name" value="Ribulose-phoshate binding barrel"/>
    <property type="match status" value="1"/>
</dbReference>
<dbReference type="OrthoDB" id="27513at2157"/>
<evidence type="ECO:0000256" key="3">
    <source>
        <dbReference type="ARBA" id="ARBA00007571"/>
    </source>
</evidence>
<dbReference type="GO" id="GO:0004640">
    <property type="term" value="F:phosphoribosylanthranilate isomerase activity"/>
    <property type="evidence" value="ECO:0007669"/>
    <property type="project" value="UniProtKB-UniRule"/>
</dbReference>
<feature type="domain" description="N-(5'phosphoribosyl) anthranilate isomerase (PRAI)" evidence="9">
    <location>
        <begin position="5"/>
        <end position="192"/>
    </location>
</feature>
<comment type="catalytic activity">
    <reaction evidence="1 8">
        <text>N-(5-phospho-beta-D-ribosyl)anthranilate = 1-(2-carboxyphenylamino)-1-deoxy-D-ribulose 5-phosphate</text>
        <dbReference type="Rhea" id="RHEA:21540"/>
        <dbReference type="ChEBI" id="CHEBI:18277"/>
        <dbReference type="ChEBI" id="CHEBI:58613"/>
        <dbReference type="EC" id="5.3.1.24"/>
    </reaction>
</comment>
<dbReference type="InterPro" id="IPR011060">
    <property type="entry name" value="RibuloseP-bd_barrel"/>
</dbReference>
<dbReference type="CDD" id="cd00405">
    <property type="entry name" value="PRAI"/>
    <property type="match status" value="1"/>
</dbReference>
<evidence type="ECO:0000313" key="10">
    <source>
        <dbReference type="EMBL" id="QGR19327.1"/>
    </source>
</evidence>
<evidence type="ECO:0000256" key="6">
    <source>
        <dbReference type="ARBA" id="ARBA00023141"/>
    </source>
</evidence>
<dbReference type="InterPro" id="IPR013785">
    <property type="entry name" value="Aldolase_TIM"/>
</dbReference>
<dbReference type="RefSeq" id="WP_156005990.1">
    <property type="nucleotide sequence ID" value="NZ_CP045483.1"/>
</dbReference>
<dbReference type="UniPathway" id="UPA00035">
    <property type="reaction ID" value="UER00042"/>
</dbReference>
<dbReference type="EC" id="5.3.1.24" evidence="8"/>
<evidence type="ECO:0000256" key="4">
    <source>
        <dbReference type="ARBA" id="ARBA00022605"/>
    </source>
</evidence>
<keyword evidence="4 8" id="KW-0028">Amino-acid biosynthesis</keyword>
<evidence type="ECO:0000256" key="7">
    <source>
        <dbReference type="ARBA" id="ARBA00023235"/>
    </source>
</evidence>
<dbReference type="PANTHER" id="PTHR42894">
    <property type="entry name" value="N-(5'-PHOSPHORIBOSYL)ANTHRANILATE ISOMERASE"/>
    <property type="match status" value="1"/>
</dbReference>
<evidence type="ECO:0000313" key="11">
    <source>
        <dbReference type="Proteomes" id="UP000423396"/>
    </source>
</evidence>
<accession>A0A650CP97</accession>
<keyword evidence="11" id="KW-1185">Reference proteome</keyword>
<dbReference type="GO" id="GO:0000162">
    <property type="term" value="P:L-tryptophan biosynthetic process"/>
    <property type="evidence" value="ECO:0007669"/>
    <property type="project" value="UniProtKB-UniRule"/>
</dbReference>
<protein>
    <recommendedName>
        <fullName evidence="8">N-(5'-phosphoribosyl)anthranilate isomerase</fullName>
        <shortName evidence="8">PRAI</shortName>
        <ecNumber evidence="8">5.3.1.24</ecNumber>
    </recommendedName>
</protein>
<proteinExistence type="inferred from homology"/>
<reference evidence="10 11" key="1">
    <citation type="submission" date="2019-10" db="EMBL/GenBank/DDBJ databases">
        <title>Genome Sequences from Six Type Strain Members of the Archaeal Family Sulfolobaceae: Acidianus ambivalens, Acidianus infernus, Metallosphaera prunae, Stygiolobus azoricus, Sulfolobus metallicus, and Sulfurisphaera ohwakuensis.</title>
        <authorList>
            <person name="Counts J.A."/>
            <person name="Kelly R.M."/>
        </authorList>
    </citation>
    <scope>NUCLEOTIDE SEQUENCE [LARGE SCALE GENOMIC DNA]</scope>
    <source>
        <strain evidence="10 11">FC6</strain>
    </source>
</reference>
<sequence>MIRVKFCGISSVEDAILAEKLGADFIGVVSDTVSPRYVKNEFVKIVKRYVTKPVVTVKVKGELGKILEEGKEADFIQIHRVLTDEELQYLNSFRRNIILYVPASGKFETYFRKVVSSSNYMVLLDKDNENKVDLYVAKKWINEYSKVGIGGGIKPENVRDFLSLNPYWIDISSGIELYKGKKDPSKMSLIIKEVREWTSIR</sequence>
<keyword evidence="5 8" id="KW-0822">Tryptophan biosynthesis</keyword>
<comment type="pathway">
    <text evidence="2 8">Amino-acid biosynthesis; L-tryptophan biosynthesis; L-tryptophan from chorismate: step 3/5.</text>
</comment>
<dbReference type="Proteomes" id="UP000423396">
    <property type="component" value="Chromosome"/>
</dbReference>